<dbReference type="EMBL" id="FQ312004">
    <property type="protein sequence ID" value="CBW22702.1"/>
    <property type="molecule type" value="Genomic_DNA"/>
</dbReference>
<accession>E1WWM4</accession>
<proteinExistence type="predicted"/>
<reference evidence="1 2" key="1">
    <citation type="journal article" date="2010" name="Microbiology">
        <title>Twenty-eight divergent polysaccharide loci specifying within- and amongst-strain capsule diversity in three strains of Bacteroides fragilis.</title>
        <authorList>
            <person name="Patrick S."/>
            <person name="Blakely G.W."/>
            <person name="Houston S."/>
            <person name="Moore J."/>
            <person name="Abratt V.R."/>
            <person name="Bertalan M."/>
            <person name="Cerdeno-Tarraga A.M."/>
            <person name="Quail M.A."/>
            <person name="Corton N."/>
            <person name="Corton C."/>
            <person name="Bignell A."/>
            <person name="Barron A."/>
            <person name="Clark L."/>
            <person name="Bentley S.D."/>
            <person name="Parkhill J."/>
        </authorList>
    </citation>
    <scope>NUCLEOTIDE SEQUENCE [LARGE SCALE GENOMIC DNA]</scope>
    <source>
        <strain evidence="1 2">638R</strain>
    </source>
</reference>
<dbReference type="KEGG" id="bfg:BF638R_2184"/>
<dbReference type="Proteomes" id="UP000008560">
    <property type="component" value="Chromosome"/>
</dbReference>
<sequence length="65" mass="7602">MLRVFEPQVISGLHDLFSVDKFTFGHIDDMTTDVLSGFIGLIRKEREVFDVITQRSSMQQVRREE</sequence>
<protein>
    <submittedName>
        <fullName evidence="1">Uncharacterized protein</fullName>
    </submittedName>
</protein>
<evidence type="ECO:0000313" key="1">
    <source>
        <dbReference type="EMBL" id="CBW22702.1"/>
    </source>
</evidence>
<evidence type="ECO:0000313" key="2">
    <source>
        <dbReference type="Proteomes" id="UP000008560"/>
    </source>
</evidence>
<gene>
    <name evidence="1" type="ordered locus">BF638R_2184</name>
</gene>
<name>E1WWM4_BACF6</name>
<organism evidence="1 2">
    <name type="scientific">Bacteroides fragilis (strain 638R)</name>
    <dbReference type="NCBI Taxonomy" id="862962"/>
    <lineage>
        <taxon>Bacteria</taxon>
        <taxon>Pseudomonadati</taxon>
        <taxon>Bacteroidota</taxon>
        <taxon>Bacteroidia</taxon>
        <taxon>Bacteroidales</taxon>
        <taxon>Bacteroidaceae</taxon>
        <taxon>Bacteroides</taxon>
    </lineage>
</organism>
<dbReference type="HOGENOM" id="CLU_2840573_0_0_10"/>
<dbReference type="AlphaFoldDB" id="E1WWM4"/>